<dbReference type="Proteomes" id="UP000248423">
    <property type="component" value="Unassembled WGS sequence"/>
</dbReference>
<organism evidence="2 3">
    <name type="scientific">Aspergillus sclerotiicarbonarius (strain CBS 121057 / IBT 28362)</name>
    <dbReference type="NCBI Taxonomy" id="1448318"/>
    <lineage>
        <taxon>Eukaryota</taxon>
        <taxon>Fungi</taxon>
        <taxon>Dikarya</taxon>
        <taxon>Ascomycota</taxon>
        <taxon>Pezizomycotina</taxon>
        <taxon>Eurotiomycetes</taxon>
        <taxon>Eurotiomycetidae</taxon>
        <taxon>Eurotiales</taxon>
        <taxon>Aspergillaceae</taxon>
        <taxon>Aspergillus</taxon>
        <taxon>Aspergillus subgen. Circumdati</taxon>
    </lineage>
</organism>
<dbReference type="InterPro" id="IPR021858">
    <property type="entry name" value="Fun_TF"/>
</dbReference>
<feature type="compositionally biased region" description="Pro residues" evidence="1">
    <location>
        <begin position="97"/>
        <end position="112"/>
    </location>
</feature>
<reference evidence="2 3" key="1">
    <citation type="submission" date="2018-02" db="EMBL/GenBank/DDBJ databases">
        <title>The genomes of Aspergillus section Nigri reveals drivers in fungal speciation.</title>
        <authorList>
            <consortium name="DOE Joint Genome Institute"/>
            <person name="Vesth T.C."/>
            <person name="Nybo J."/>
            <person name="Theobald S."/>
            <person name="Brandl J."/>
            <person name="Frisvad J.C."/>
            <person name="Nielsen K.F."/>
            <person name="Lyhne E.K."/>
            <person name="Kogle M.E."/>
            <person name="Kuo A."/>
            <person name="Riley R."/>
            <person name="Clum A."/>
            <person name="Nolan M."/>
            <person name="Lipzen A."/>
            <person name="Salamov A."/>
            <person name="Henrissat B."/>
            <person name="Wiebenga A."/>
            <person name="De vries R.P."/>
            <person name="Grigoriev I.V."/>
            <person name="Mortensen U.H."/>
            <person name="Andersen M.R."/>
            <person name="Baker S.E."/>
        </authorList>
    </citation>
    <scope>NUCLEOTIDE SEQUENCE [LARGE SCALE GENOMIC DNA]</scope>
    <source>
        <strain evidence="2 3">CBS 121057</strain>
    </source>
</reference>
<evidence type="ECO:0000256" key="1">
    <source>
        <dbReference type="SAM" id="MobiDB-lite"/>
    </source>
</evidence>
<dbReference type="PANTHER" id="PTHR37540:SF10">
    <property type="entry name" value="SIGMA-70 REGION 2 FAMILY PROTEIN"/>
    <property type="match status" value="1"/>
</dbReference>
<sequence length="523" mass="58701">MPPVRQASQDTDGQAPDSASSSTPHEASRFTFVLDGHQASTRSHAMRVHWTERHRARREKRQQQASRQPYPTLAAREALPIRQSSHSSASSSDWHGPYPPPPPAPTIPPPTRDPGIAAQLLVGFNHALGTAPLDPFDSFPIRLTSKHHKLIHHWLTTHATMMFESFPAPSFNPMRDVWFPLDLSNPASFNAIMAHSAAHLAHYYGATTPTQGTNSVEALRFKADAVKILSQWLNDPQKALSNDAFAAVVRLLTFERYWGTEDEWKVHRNGLQRMIHARGGLHQLHSDWRLELVVGLVSLMSKPSWFESTNDLSEISDHRITTTTQSILGSSIDLHKIRCLWLISFIQDMRNLMGMWSRLYLDGLLGFPSLYDAILLVRSSFEHEAEHSLSAYRPSDYDRLTCLFAICILVQGSVSQAYSGPHNALTILDMALETSRSAWETSIHLLHGFLRDHFVQVYPNGARTLDYVTQMTDVVGHLSLEAHQGIEKCLLNMLCRTRGSKLPFYVDDDGGTPDSLLSTVHGY</sequence>
<dbReference type="EMBL" id="KZ826326">
    <property type="protein sequence ID" value="PYI09603.1"/>
    <property type="molecule type" value="Genomic_DNA"/>
</dbReference>
<evidence type="ECO:0000313" key="2">
    <source>
        <dbReference type="EMBL" id="PYI09603.1"/>
    </source>
</evidence>
<dbReference type="Pfam" id="PF11951">
    <property type="entry name" value="Fungal_trans_2"/>
    <property type="match status" value="1"/>
</dbReference>
<keyword evidence="3" id="KW-1185">Reference proteome</keyword>
<dbReference type="AlphaFoldDB" id="A0A319FLM2"/>
<gene>
    <name evidence="2" type="ORF">BO78DRAFT_404830</name>
</gene>
<protein>
    <recommendedName>
        <fullName evidence="4">Tachykinin family protein</fullName>
    </recommendedName>
</protein>
<evidence type="ECO:0008006" key="4">
    <source>
        <dbReference type="Google" id="ProtNLM"/>
    </source>
</evidence>
<dbReference type="STRING" id="1448318.A0A319FLM2"/>
<feature type="region of interest" description="Disordered" evidence="1">
    <location>
        <begin position="1"/>
        <end position="115"/>
    </location>
</feature>
<dbReference type="PANTHER" id="PTHR37540">
    <property type="entry name" value="TRANSCRIPTION FACTOR (ACR-2), PUTATIVE-RELATED-RELATED"/>
    <property type="match status" value="1"/>
</dbReference>
<name>A0A319FLM2_ASPSB</name>
<feature type="compositionally biased region" description="Polar residues" evidence="1">
    <location>
        <begin position="1"/>
        <end position="25"/>
    </location>
</feature>
<feature type="compositionally biased region" description="Basic residues" evidence="1">
    <location>
        <begin position="44"/>
        <end position="60"/>
    </location>
</feature>
<proteinExistence type="predicted"/>
<evidence type="ECO:0000313" key="3">
    <source>
        <dbReference type="Proteomes" id="UP000248423"/>
    </source>
</evidence>
<dbReference type="VEuPathDB" id="FungiDB:BO78DRAFT_404830"/>
<accession>A0A319FLM2</accession>
<dbReference type="OrthoDB" id="4159781at2759"/>